<dbReference type="Gene3D" id="3.40.50.1820">
    <property type="entry name" value="alpha/beta hydrolase"/>
    <property type="match status" value="1"/>
</dbReference>
<dbReference type="InterPro" id="IPR051044">
    <property type="entry name" value="MAG_DAG_Lipase"/>
</dbReference>
<evidence type="ECO:0000313" key="3">
    <source>
        <dbReference type="Proteomes" id="UP001162734"/>
    </source>
</evidence>
<organism evidence="2 3">
    <name type="scientific">Anaeromyxobacter paludicola</name>
    <dbReference type="NCBI Taxonomy" id="2918171"/>
    <lineage>
        <taxon>Bacteria</taxon>
        <taxon>Pseudomonadati</taxon>
        <taxon>Myxococcota</taxon>
        <taxon>Myxococcia</taxon>
        <taxon>Myxococcales</taxon>
        <taxon>Cystobacterineae</taxon>
        <taxon>Anaeromyxobacteraceae</taxon>
        <taxon>Anaeromyxobacter</taxon>
    </lineage>
</organism>
<keyword evidence="3" id="KW-1185">Reference proteome</keyword>
<dbReference type="GO" id="GO:0016787">
    <property type="term" value="F:hydrolase activity"/>
    <property type="evidence" value="ECO:0007669"/>
    <property type="project" value="UniProtKB-KW"/>
</dbReference>
<dbReference type="RefSeq" id="WP_248346147.1">
    <property type="nucleotide sequence ID" value="NZ_AP025592.1"/>
</dbReference>
<proteinExistence type="predicted"/>
<dbReference type="SUPFAM" id="SSF53474">
    <property type="entry name" value="alpha/beta-Hydrolases"/>
    <property type="match status" value="1"/>
</dbReference>
<evidence type="ECO:0000313" key="2">
    <source>
        <dbReference type="EMBL" id="BDG08864.1"/>
    </source>
</evidence>
<protein>
    <submittedName>
        <fullName evidence="2">Hydrolase</fullName>
    </submittedName>
</protein>
<dbReference type="Proteomes" id="UP001162734">
    <property type="component" value="Chromosome"/>
</dbReference>
<name>A0ABM7XAH9_9BACT</name>
<dbReference type="InterPro" id="IPR022742">
    <property type="entry name" value="Hydrolase_4"/>
</dbReference>
<feature type="domain" description="Serine aminopeptidase S33" evidence="1">
    <location>
        <begin position="36"/>
        <end position="274"/>
    </location>
</feature>
<dbReference type="EMBL" id="AP025592">
    <property type="protein sequence ID" value="BDG08864.1"/>
    <property type="molecule type" value="Genomic_DNA"/>
</dbReference>
<keyword evidence="2" id="KW-0378">Hydrolase</keyword>
<reference evidence="3" key="1">
    <citation type="journal article" date="2022" name="Int. J. Syst. Evol. Microbiol.">
        <title>Anaeromyxobacter oryzae sp. nov., Anaeromyxobacter diazotrophicus sp. nov. and Anaeromyxobacter paludicola sp. nov., isolated from paddy soils.</title>
        <authorList>
            <person name="Itoh H."/>
            <person name="Xu Z."/>
            <person name="Mise K."/>
            <person name="Masuda Y."/>
            <person name="Ushijima N."/>
            <person name="Hayakawa C."/>
            <person name="Shiratori Y."/>
            <person name="Senoo K."/>
        </authorList>
    </citation>
    <scope>NUCLEOTIDE SEQUENCE [LARGE SCALE GENOMIC DNA]</scope>
    <source>
        <strain evidence="3">Red630</strain>
    </source>
</reference>
<evidence type="ECO:0000259" key="1">
    <source>
        <dbReference type="Pfam" id="PF12146"/>
    </source>
</evidence>
<gene>
    <name evidence="2" type="ORF">AMPC_19770</name>
</gene>
<dbReference type="Pfam" id="PF12146">
    <property type="entry name" value="Hydrolase_4"/>
    <property type="match status" value="1"/>
</dbReference>
<accession>A0ABM7XAH9</accession>
<dbReference type="PANTHER" id="PTHR11614">
    <property type="entry name" value="PHOSPHOLIPASE-RELATED"/>
    <property type="match status" value="1"/>
</dbReference>
<dbReference type="InterPro" id="IPR029058">
    <property type="entry name" value="AB_hydrolase_fold"/>
</dbReference>
<sequence>MAVPTFPEPSVARHEEGFLKSRDHLRLFWQRFTPPAPRATVALLHGYCDHSGRYAGMTRALCAAGLEVALVDFRGHGQSDGRRSHVDAFGDYLDDLDAFLAHVRAAAGGRRLFLAGHSQGALVAALWAVVRGRGGEGLGGLVLSSPYFRLALTPPWYKVAAARLLDHALPWLPMQTGLRFQDLTSDPEMQAWTQADRLYGRVATPRWFGEFQKAQAEVLRRAGELRAPLLVLAAGADAIADPRVAEEFVARAGSADKRFERLEGMQHEIWNERERARPIAEAVAWVRARAEAEG</sequence>